<keyword evidence="3" id="KW-1185">Reference proteome</keyword>
<dbReference type="STRING" id="47428.A0A284S4R6"/>
<proteinExistence type="predicted"/>
<dbReference type="PANTHER" id="PTHR11732">
    <property type="entry name" value="ALDO/KETO REDUCTASE"/>
    <property type="match status" value="1"/>
</dbReference>
<dbReference type="OrthoDB" id="416253at2759"/>
<evidence type="ECO:0000313" key="3">
    <source>
        <dbReference type="Proteomes" id="UP000219338"/>
    </source>
</evidence>
<dbReference type="PRINTS" id="PR00069">
    <property type="entry name" value="ALDKETRDTASE"/>
</dbReference>
<dbReference type="AlphaFoldDB" id="A0A284S4R6"/>
<reference evidence="3" key="1">
    <citation type="journal article" date="2017" name="Nat. Ecol. Evol.">
        <title>Genome expansion and lineage-specific genetic innovations in the forest pathogenic fungi Armillaria.</title>
        <authorList>
            <person name="Sipos G."/>
            <person name="Prasanna A.N."/>
            <person name="Walter M.C."/>
            <person name="O'Connor E."/>
            <person name="Balint B."/>
            <person name="Krizsan K."/>
            <person name="Kiss B."/>
            <person name="Hess J."/>
            <person name="Varga T."/>
            <person name="Slot J."/>
            <person name="Riley R."/>
            <person name="Boka B."/>
            <person name="Rigling D."/>
            <person name="Barry K."/>
            <person name="Lee J."/>
            <person name="Mihaltcheva S."/>
            <person name="LaButti K."/>
            <person name="Lipzen A."/>
            <person name="Waldron R."/>
            <person name="Moloney N.M."/>
            <person name="Sperisen C."/>
            <person name="Kredics L."/>
            <person name="Vagvoelgyi C."/>
            <person name="Patrignani A."/>
            <person name="Fitzpatrick D."/>
            <person name="Nagy I."/>
            <person name="Doyle S."/>
            <person name="Anderson J.B."/>
            <person name="Grigoriev I.V."/>
            <person name="Gueldener U."/>
            <person name="Muensterkoetter M."/>
            <person name="Nagy L.G."/>
        </authorList>
    </citation>
    <scope>NUCLEOTIDE SEQUENCE [LARGE SCALE GENOMIC DNA]</scope>
    <source>
        <strain evidence="3">C18/9</strain>
    </source>
</reference>
<protein>
    <recommendedName>
        <fullName evidence="1">NADP-dependent oxidoreductase domain-containing protein</fullName>
    </recommendedName>
</protein>
<dbReference type="InterPro" id="IPR023210">
    <property type="entry name" value="NADP_OxRdtase_dom"/>
</dbReference>
<gene>
    <name evidence="2" type="ORF">ARMOST_19526</name>
</gene>
<evidence type="ECO:0000259" key="1">
    <source>
        <dbReference type="Pfam" id="PF00248"/>
    </source>
</evidence>
<dbReference type="EMBL" id="FUEG01000032">
    <property type="protein sequence ID" value="SJL16011.1"/>
    <property type="molecule type" value="Genomic_DNA"/>
</dbReference>
<dbReference type="PROSITE" id="PS00062">
    <property type="entry name" value="ALDOKETO_REDUCTASE_2"/>
    <property type="match status" value="1"/>
</dbReference>
<dbReference type="InterPro" id="IPR020471">
    <property type="entry name" value="AKR"/>
</dbReference>
<feature type="domain" description="NADP-dependent oxidoreductase" evidence="1">
    <location>
        <begin position="37"/>
        <end position="286"/>
    </location>
</feature>
<accession>A0A284S4R6</accession>
<dbReference type="SUPFAM" id="SSF51430">
    <property type="entry name" value="NAD(P)-linked oxidoreductase"/>
    <property type="match status" value="1"/>
</dbReference>
<dbReference type="Proteomes" id="UP000219338">
    <property type="component" value="Unassembled WGS sequence"/>
</dbReference>
<name>A0A284S4R6_ARMOS</name>
<dbReference type="GO" id="GO:0016491">
    <property type="term" value="F:oxidoreductase activity"/>
    <property type="evidence" value="ECO:0007669"/>
    <property type="project" value="InterPro"/>
</dbReference>
<dbReference type="CDD" id="cd19071">
    <property type="entry name" value="AKR_AKR1-5-like"/>
    <property type="match status" value="1"/>
</dbReference>
<sequence length="561" mass="63526">MTLSLNLNNGVSVPMIGHGAGTDRSQPDFEQKARSWLATAIQASHPFLLPKHIDTAEVYMTEKAVGEAVKESGLPREDFFITTKLPMYHKDRVAESFAKSLDNLGMDYVDLYLMHAPQTVPYEEGNPFPLNPDGTLKTLSSPTFNEAYAEMEKILSSGRAKAIGVSNFSIKTLGELLTTATIVPAVNQVEMHPYLAQNDLLEYHRRKGITTEAYSPGGHGRLIREEPSLKFLALKHGVSTTQIILAWHISRGVIILPKSENAQRQKQNLNLPTLDKEDIETIDRLDRGERLIAKLDDNGTWAGWTKEQLGCKLRPRTVPFTALLDFEEILNSPESARRHNQKSNCLRPYIAGVAQTSWIKHCRAIFNLKEPSFSGVWVGNTVPKTVDFPISIQETLAGILHRREVNLSKEDLDLWFEGKFMTVDSAWLEGRPRTLHPHPEIQMIHYLHWSGISVIENTIRSSKRMCEVCVCYKKLYEEVLECPDSLVFTPRCSGVGREYFENEWMLPHSSSGNPFSQNAVNMVVDRIVGEFTRAAENRFSRRFFDLRHPGLLDPYSFPSLY</sequence>
<dbReference type="Gene3D" id="3.20.20.100">
    <property type="entry name" value="NADP-dependent oxidoreductase domain"/>
    <property type="match status" value="1"/>
</dbReference>
<evidence type="ECO:0000313" key="2">
    <source>
        <dbReference type="EMBL" id="SJL16011.1"/>
    </source>
</evidence>
<dbReference type="InterPro" id="IPR018170">
    <property type="entry name" value="Aldo/ket_reductase_CS"/>
</dbReference>
<dbReference type="InterPro" id="IPR036812">
    <property type="entry name" value="NAD(P)_OxRdtase_dom_sf"/>
</dbReference>
<dbReference type="Pfam" id="PF00248">
    <property type="entry name" value="Aldo_ket_red"/>
    <property type="match status" value="1"/>
</dbReference>
<organism evidence="2 3">
    <name type="scientific">Armillaria ostoyae</name>
    <name type="common">Armillaria root rot fungus</name>
    <dbReference type="NCBI Taxonomy" id="47428"/>
    <lineage>
        <taxon>Eukaryota</taxon>
        <taxon>Fungi</taxon>
        <taxon>Dikarya</taxon>
        <taxon>Basidiomycota</taxon>
        <taxon>Agaricomycotina</taxon>
        <taxon>Agaricomycetes</taxon>
        <taxon>Agaricomycetidae</taxon>
        <taxon>Agaricales</taxon>
        <taxon>Marasmiineae</taxon>
        <taxon>Physalacriaceae</taxon>
        <taxon>Armillaria</taxon>
    </lineage>
</organism>